<evidence type="ECO:0000313" key="5">
    <source>
        <dbReference type="Proteomes" id="UP000450676"/>
    </source>
</evidence>
<keyword evidence="3" id="KW-0408">Iron</keyword>
<keyword evidence="5" id="KW-1185">Reference proteome</keyword>
<evidence type="ECO:0000313" key="4">
    <source>
        <dbReference type="EMBL" id="MYN10132.1"/>
    </source>
</evidence>
<dbReference type="RefSeq" id="WP_161074429.1">
    <property type="nucleotide sequence ID" value="NZ_CP086370.1"/>
</dbReference>
<dbReference type="Gene3D" id="1.20.120.50">
    <property type="entry name" value="Hemerythrin-like"/>
    <property type="match status" value="1"/>
</dbReference>
<reference evidence="4 5" key="1">
    <citation type="submission" date="2019-12" db="EMBL/GenBank/DDBJ databases">
        <title>Novel species isolated from a subtropical stream in China.</title>
        <authorList>
            <person name="Lu H."/>
        </authorList>
    </citation>
    <scope>NUCLEOTIDE SEQUENCE [LARGE SCALE GENOMIC DNA]</scope>
    <source>
        <strain evidence="4 5">FT127W</strain>
    </source>
</reference>
<organism evidence="4 5">
    <name type="scientific">Pseudoduganella aquatica</name>
    <dbReference type="NCBI Taxonomy" id="2660641"/>
    <lineage>
        <taxon>Bacteria</taxon>
        <taxon>Pseudomonadati</taxon>
        <taxon>Pseudomonadota</taxon>
        <taxon>Betaproteobacteria</taxon>
        <taxon>Burkholderiales</taxon>
        <taxon>Oxalobacteraceae</taxon>
        <taxon>Telluria group</taxon>
        <taxon>Pseudoduganella</taxon>
    </lineage>
</organism>
<dbReference type="InterPro" id="IPR035938">
    <property type="entry name" value="Hemerythrin-like_sf"/>
</dbReference>
<sequence>MGRAHATLDKTADDAPSDIALFAEVHDVLLEQVALLQERSGPKMMAGLAELIEDFAADFALEEGLMGVLECKARNQHAAQHDALLHWLRSLLHGDEAVCRTALDELPAWFHWHLETSDMALAVALHGAGSAQGKLFL</sequence>
<comment type="similarity">
    <text evidence="1">Belongs to the hemerythrin family.</text>
</comment>
<dbReference type="AlphaFoldDB" id="A0A7X4HGK3"/>
<protein>
    <recommendedName>
        <fullName evidence="6">Hemerythrin</fullName>
    </recommendedName>
</protein>
<proteinExistence type="inferred from homology"/>
<dbReference type="GO" id="GO:0046872">
    <property type="term" value="F:metal ion binding"/>
    <property type="evidence" value="ECO:0007669"/>
    <property type="project" value="UniProtKB-KW"/>
</dbReference>
<name>A0A7X4HGK3_9BURK</name>
<keyword evidence="2" id="KW-0479">Metal-binding</keyword>
<comment type="caution">
    <text evidence="4">The sequence shown here is derived from an EMBL/GenBank/DDBJ whole genome shotgun (WGS) entry which is preliminary data.</text>
</comment>
<accession>A0A7X4HGK3</accession>
<evidence type="ECO:0008006" key="6">
    <source>
        <dbReference type="Google" id="ProtNLM"/>
    </source>
</evidence>
<evidence type="ECO:0000256" key="3">
    <source>
        <dbReference type="ARBA" id="ARBA00023004"/>
    </source>
</evidence>
<gene>
    <name evidence="4" type="ORF">GTP77_22685</name>
</gene>
<dbReference type="SUPFAM" id="SSF47188">
    <property type="entry name" value="Hemerythrin-like"/>
    <property type="match status" value="1"/>
</dbReference>
<dbReference type="Proteomes" id="UP000450676">
    <property type="component" value="Unassembled WGS sequence"/>
</dbReference>
<evidence type="ECO:0000256" key="1">
    <source>
        <dbReference type="ARBA" id="ARBA00010587"/>
    </source>
</evidence>
<evidence type="ECO:0000256" key="2">
    <source>
        <dbReference type="ARBA" id="ARBA00022723"/>
    </source>
</evidence>
<dbReference type="EMBL" id="WWCU01000033">
    <property type="protein sequence ID" value="MYN10132.1"/>
    <property type="molecule type" value="Genomic_DNA"/>
</dbReference>